<dbReference type="InterPro" id="IPR052929">
    <property type="entry name" value="RNase_H-like_EbsB-rel"/>
</dbReference>
<dbReference type="Pfam" id="PF13456">
    <property type="entry name" value="RVT_3"/>
    <property type="match status" value="1"/>
</dbReference>
<keyword evidence="3" id="KW-1185">Reference proteome</keyword>
<gene>
    <name evidence="2" type="ORF">PVK06_027494</name>
</gene>
<organism evidence="2 3">
    <name type="scientific">Gossypium arboreum</name>
    <name type="common">Tree cotton</name>
    <name type="synonym">Gossypium nanking</name>
    <dbReference type="NCBI Taxonomy" id="29729"/>
    <lineage>
        <taxon>Eukaryota</taxon>
        <taxon>Viridiplantae</taxon>
        <taxon>Streptophyta</taxon>
        <taxon>Embryophyta</taxon>
        <taxon>Tracheophyta</taxon>
        <taxon>Spermatophyta</taxon>
        <taxon>Magnoliopsida</taxon>
        <taxon>eudicotyledons</taxon>
        <taxon>Gunneridae</taxon>
        <taxon>Pentapetalae</taxon>
        <taxon>rosids</taxon>
        <taxon>malvids</taxon>
        <taxon>Malvales</taxon>
        <taxon>Malvaceae</taxon>
        <taxon>Malvoideae</taxon>
        <taxon>Gossypium</taxon>
    </lineage>
</organism>
<proteinExistence type="predicted"/>
<comment type="caution">
    <text evidence="2">The sequence shown here is derived from an EMBL/GenBank/DDBJ whole genome shotgun (WGS) entry which is preliminary data.</text>
</comment>
<dbReference type="PANTHER" id="PTHR47074">
    <property type="entry name" value="BNAC02G40300D PROTEIN"/>
    <property type="match status" value="1"/>
</dbReference>
<reference evidence="2 3" key="1">
    <citation type="submission" date="2023-03" db="EMBL/GenBank/DDBJ databases">
        <title>WGS of Gossypium arboreum.</title>
        <authorList>
            <person name="Yu D."/>
        </authorList>
    </citation>
    <scope>NUCLEOTIDE SEQUENCE [LARGE SCALE GENOMIC DNA]</scope>
    <source>
        <tissue evidence="2">Leaf</tissue>
    </source>
</reference>
<evidence type="ECO:0000313" key="2">
    <source>
        <dbReference type="EMBL" id="KAK5812090.1"/>
    </source>
</evidence>
<feature type="domain" description="RNase H type-1" evidence="1">
    <location>
        <begin position="176"/>
        <end position="270"/>
    </location>
</feature>
<accession>A0ABR0P0E0</accession>
<sequence>MVVEDNYLPIPGEAYEPPRAFWRQECAGELVQILAIPLPLVPQKNVRAWSGEATGEYTVRNAYKWRLMNSANYPHSHNGVETVEHVFQECLHTKEIWQQLGFTQCTQMHMTQMAEWAIWTARNELLHEGQSATARETVHFIWKYLGEIIGVKRKIAKQIVLGGVWKTVQNPFVKINFDAGFCKQDNRSCSGITIRNNTGNILYLKTVLHANIPSPIAANALAYFQPILTGAQMGFLNVEVEGDCLFLIRNLKENRGERSVIRAYIHNIRASCVIF</sequence>
<dbReference type="PANTHER" id="PTHR47074:SF61">
    <property type="entry name" value="RNASE H TYPE-1 DOMAIN-CONTAINING PROTEIN"/>
    <property type="match status" value="1"/>
</dbReference>
<evidence type="ECO:0000259" key="1">
    <source>
        <dbReference type="Pfam" id="PF13456"/>
    </source>
</evidence>
<evidence type="ECO:0000313" key="3">
    <source>
        <dbReference type="Proteomes" id="UP001358586"/>
    </source>
</evidence>
<protein>
    <recommendedName>
        <fullName evidence="1">RNase H type-1 domain-containing protein</fullName>
    </recommendedName>
</protein>
<name>A0ABR0P0E0_GOSAR</name>
<dbReference type="InterPro" id="IPR002156">
    <property type="entry name" value="RNaseH_domain"/>
</dbReference>
<dbReference type="Proteomes" id="UP001358586">
    <property type="component" value="Chromosome 8"/>
</dbReference>
<dbReference type="EMBL" id="JARKNE010000008">
    <property type="protein sequence ID" value="KAK5812090.1"/>
    <property type="molecule type" value="Genomic_DNA"/>
</dbReference>